<reference evidence="3" key="2">
    <citation type="submission" date="2020-10" db="EMBL/GenBank/DDBJ databases">
        <authorList>
            <person name="Cooper E.A."/>
            <person name="Brenton Z.W."/>
            <person name="Flinn B.S."/>
            <person name="Jenkins J."/>
            <person name="Shu S."/>
            <person name="Flowers D."/>
            <person name="Luo F."/>
            <person name="Wang Y."/>
            <person name="Xia P."/>
            <person name="Barry K."/>
            <person name="Daum C."/>
            <person name="Lipzen A."/>
            <person name="Yoshinaga Y."/>
            <person name="Schmutz J."/>
            <person name="Saski C."/>
            <person name="Vermerris W."/>
            <person name="Kresovich S."/>
        </authorList>
    </citation>
    <scope>NUCLEOTIDE SEQUENCE</scope>
</reference>
<dbReference type="AlphaFoldDB" id="A0A921UHC3"/>
<dbReference type="Pfam" id="PF07762">
    <property type="entry name" value="DUF1618"/>
    <property type="match status" value="1"/>
</dbReference>
<feature type="region of interest" description="Disordered" evidence="1">
    <location>
        <begin position="477"/>
        <end position="502"/>
    </location>
</feature>
<evidence type="ECO:0000256" key="1">
    <source>
        <dbReference type="SAM" id="MobiDB-lite"/>
    </source>
</evidence>
<sequence>MRPPTTTEEDDYDAPGGGHRRRKRRPSASLPERRRRSHRSHSHSWVLLNRAGAQRDDDFRRDDRTTSSSSAMSCTSRGEDISVSFDLVEPPGTSVLTVDCPLASTTTTTSSKSTGSVIAAHRDVVLLEITSHENKHPSDSYVDLFVYQAASCDPDPADPSRRRRRRRRPSLVLLPSAGGPLINPHLKRTKYMGIMSCTSNDDDDSPPSSSSFVVAYLEMSPTINEVRLFRPGSGQWEAFKNLHVHGANGGLDLRWWSTDAVVTYGRRYMILVDYYHGMSSSSSETNPPSPSSPPPRLRYVPLPVDKVGDPVDMEWGGRGSPKACRRVCVTRHGVKFVSIDSQHWSNFGVGHRHVLTWSHRFRITTWSLREHDYTWRRDATMHEQEFWDAVDGGDDRRRRFPVLPHVQPRFPVVDVDNPDVVVFRLEKKPDYRHGDEPKWMIEVDLRKKALLAATAYSKETDGRSGDVETINSARMKSGFRPIPSELPQYLDGGGQACKTRRR</sequence>
<comment type="caution">
    <text evidence="3">The sequence shown here is derived from an EMBL/GenBank/DDBJ whole genome shotgun (WGS) entry which is preliminary data.</text>
</comment>
<dbReference type="Proteomes" id="UP000807115">
    <property type="component" value="Chromosome 5"/>
</dbReference>
<dbReference type="InterPro" id="IPR011676">
    <property type="entry name" value="DUF1618"/>
</dbReference>
<accession>A0A921UHC3</accession>
<evidence type="ECO:0000313" key="3">
    <source>
        <dbReference type="EMBL" id="KAG0531055.1"/>
    </source>
</evidence>
<protein>
    <recommendedName>
        <fullName evidence="2">DUF1618 domain-containing protein</fullName>
    </recommendedName>
</protein>
<gene>
    <name evidence="3" type="ORF">BDA96_05G241200</name>
</gene>
<organism evidence="3 4">
    <name type="scientific">Sorghum bicolor</name>
    <name type="common">Sorghum</name>
    <name type="synonym">Sorghum vulgare</name>
    <dbReference type="NCBI Taxonomy" id="4558"/>
    <lineage>
        <taxon>Eukaryota</taxon>
        <taxon>Viridiplantae</taxon>
        <taxon>Streptophyta</taxon>
        <taxon>Embryophyta</taxon>
        <taxon>Tracheophyta</taxon>
        <taxon>Spermatophyta</taxon>
        <taxon>Magnoliopsida</taxon>
        <taxon>Liliopsida</taxon>
        <taxon>Poales</taxon>
        <taxon>Poaceae</taxon>
        <taxon>PACMAD clade</taxon>
        <taxon>Panicoideae</taxon>
        <taxon>Andropogonodae</taxon>
        <taxon>Andropogoneae</taxon>
        <taxon>Sorghinae</taxon>
        <taxon>Sorghum</taxon>
    </lineage>
</organism>
<dbReference type="PANTHER" id="PTHR33074">
    <property type="entry name" value="EXPRESSED PROTEIN-RELATED"/>
    <property type="match status" value="1"/>
</dbReference>
<feature type="compositionally biased region" description="Low complexity" evidence="1">
    <location>
        <begin position="66"/>
        <end position="76"/>
    </location>
</feature>
<name>A0A921UHC3_SORBI</name>
<feature type="domain" description="DUF1618" evidence="2">
    <location>
        <begin position="272"/>
        <end position="421"/>
    </location>
</feature>
<reference evidence="3" key="1">
    <citation type="journal article" date="2019" name="BMC Genomics">
        <title>A new reference genome for Sorghum bicolor reveals high levels of sequence similarity between sweet and grain genotypes: implications for the genetics of sugar metabolism.</title>
        <authorList>
            <person name="Cooper E.A."/>
            <person name="Brenton Z.W."/>
            <person name="Flinn B.S."/>
            <person name="Jenkins J."/>
            <person name="Shu S."/>
            <person name="Flowers D."/>
            <person name="Luo F."/>
            <person name="Wang Y."/>
            <person name="Xia P."/>
            <person name="Barry K."/>
            <person name="Daum C."/>
            <person name="Lipzen A."/>
            <person name="Yoshinaga Y."/>
            <person name="Schmutz J."/>
            <person name="Saski C."/>
            <person name="Vermerris W."/>
            <person name="Kresovich S."/>
        </authorList>
    </citation>
    <scope>NUCLEOTIDE SEQUENCE</scope>
</reference>
<proteinExistence type="predicted"/>
<dbReference type="PANTHER" id="PTHR33074:SF75">
    <property type="entry name" value="OS01G0189800 PROTEIN"/>
    <property type="match status" value="1"/>
</dbReference>
<feature type="compositionally biased region" description="Basic and acidic residues" evidence="1">
    <location>
        <begin position="53"/>
        <end position="65"/>
    </location>
</feature>
<feature type="region of interest" description="Disordered" evidence="1">
    <location>
        <begin position="1"/>
        <end position="76"/>
    </location>
</feature>
<feature type="compositionally biased region" description="Basic residues" evidence="1">
    <location>
        <begin position="33"/>
        <end position="42"/>
    </location>
</feature>
<dbReference type="EMBL" id="CM027684">
    <property type="protein sequence ID" value="KAG0531055.1"/>
    <property type="molecule type" value="Genomic_DNA"/>
</dbReference>
<evidence type="ECO:0000313" key="4">
    <source>
        <dbReference type="Proteomes" id="UP000807115"/>
    </source>
</evidence>
<evidence type="ECO:0000259" key="2">
    <source>
        <dbReference type="Pfam" id="PF07762"/>
    </source>
</evidence>